<reference evidence="2 3" key="1">
    <citation type="journal article" date="2016" name="Nat. Commun.">
        <title>Local admixture of amplified and diversified secreted pathogenesis determinants shapes mosaic Toxoplasma gondii genomes.</title>
        <authorList>
            <person name="Lorenzi H."/>
            <person name="Khan A."/>
            <person name="Behnke M.S."/>
            <person name="Namasivayam S."/>
            <person name="Swapna L.S."/>
            <person name="Hadjithomas M."/>
            <person name="Karamycheva S."/>
            <person name="Pinney D."/>
            <person name="Brunk B.P."/>
            <person name="Ajioka J.W."/>
            <person name="Ajzenberg D."/>
            <person name="Boothroyd J.C."/>
            <person name="Boyle J.P."/>
            <person name="Darde M.L."/>
            <person name="Diaz-Miranda M.A."/>
            <person name="Dubey J.P."/>
            <person name="Fritz H.M."/>
            <person name="Gennari S.M."/>
            <person name="Gregory B.D."/>
            <person name="Kim K."/>
            <person name="Saeij J.P."/>
            <person name="Su C."/>
            <person name="White M.W."/>
            <person name="Zhu X.Q."/>
            <person name="Howe D.K."/>
            <person name="Rosenthal B.M."/>
            <person name="Grigg M.E."/>
            <person name="Parkinson J."/>
            <person name="Liu L."/>
            <person name="Kissinger J.C."/>
            <person name="Roos D.S."/>
            <person name="Sibley L.D."/>
        </authorList>
    </citation>
    <scope>NUCLEOTIDE SEQUENCE [LARGE SCALE GENOMIC DNA]</scope>
    <source>
        <strain evidence="2 3">ARI</strain>
    </source>
</reference>
<evidence type="ECO:0000313" key="3">
    <source>
        <dbReference type="Proteomes" id="UP000074247"/>
    </source>
</evidence>
<dbReference type="AlphaFoldDB" id="A0A139XMP0"/>
<dbReference type="EMBL" id="AGQS02005576">
    <property type="protein sequence ID" value="KYF40039.1"/>
    <property type="molecule type" value="Genomic_DNA"/>
</dbReference>
<proteinExistence type="predicted"/>
<organism evidence="2 3">
    <name type="scientific">Toxoplasma gondii ARI</name>
    <dbReference type="NCBI Taxonomy" id="1074872"/>
    <lineage>
        <taxon>Eukaryota</taxon>
        <taxon>Sar</taxon>
        <taxon>Alveolata</taxon>
        <taxon>Apicomplexa</taxon>
        <taxon>Conoidasida</taxon>
        <taxon>Coccidia</taxon>
        <taxon>Eucoccidiorida</taxon>
        <taxon>Eimeriorina</taxon>
        <taxon>Sarcocystidae</taxon>
        <taxon>Toxoplasma</taxon>
    </lineage>
</organism>
<dbReference type="Proteomes" id="UP000074247">
    <property type="component" value="Unassembled WGS sequence"/>
</dbReference>
<protein>
    <submittedName>
        <fullName evidence="2">Uncharacterized protein</fullName>
    </submittedName>
</protein>
<evidence type="ECO:0000313" key="2">
    <source>
        <dbReference type="EMBL" id="KYF40039.1"/>
    </source>
</evidence>
<feature type="region of interest" description="Disordered" evidence="1">
    <location>
        <begin position="46"/>
        <end position="65"/>
    </location>
</feature>
<evidence type="ECO:0000256" key="1">
    <source>
        <dbReference type="SAM" id="MobiDB-lite"/>
    </source>
</evidence>
<name>A0A139XMP0_TOXGO</name>
<feature type="non-terminal residue" evidence="2">
    <location>
        <position position="1"/>
    </location>
</feature>
<dbReference type="VEuPathDB" id="ToxoDB:TGARI_239050C"/>
<sequence>SELSLMAERQQQILQDLATTQRAQKRAEEDYFLLLQKMEDLTEQIASAPADKMPSPSASALTTTV</sequence>
<accession>A0A139XMP0</accession>
<comment type="caution">
    <text evidence="2">The sequence shown here is derived from an EMBL/GenBank/DDBJ whole genome shotgun (WGS) entry which is preliminary data.</text>
</comment>
<feature type="compositionally biased region" description="Polar residues" evidence="1">
    <location>
        <begin position="56"/>
        <end position="65"/>
    </location>
</feature>
<gene>
    <name evidence="2" type="ORF">TGARI_239050C</name>
</gene>